<keyword evidence="2" id="KW-1185">Reference proteome</keyword>
<accession>A0ACC3MZD7</accession>
<evidence type="ECO:0000313" key="2">
    <source>
        <dbReference type="Proteomes" id="UP001281147"/>
    </source>
</evidence>
<sequence length="153" mass="17443">MEFEILEPHGCSFEETNNALQEERKAMVQVLYKQGLLLELPESVLDRTVGPKDSAKVYEHLINKSMRSPRPTHFTTFAHSTRERIEKLSAMPDGLLTAMGLLVDAAAGFVEDYMEDETDSCVEGVEDVLWPMGDLMAGFIQMMYREARINKRR</sequence>
<name>A0ACC3MZD7_9PEZI</name>
<dbReference type="Proteomes" id="UP001281147">
    <property type="component" value="Unassembled WGS sequence"/>
</dbReference>
<comment type="caution">
    <text evidence="1">The sequence shown here is derived from an EMBL/GenBank/DDBJ whole genome shotgun (WGS) entry which is preliminary data.</text>
</comment>
<gene>
    <name evidence="1" type="ORF">LTR37_013399</name>
</gene>
<protein>
    <submittedName>
        <fullName evidence="1">Uncharacterized protein</fullName>
    </submittedName>
</protein>
<organism evidence="1 2">
    <name type="scientific">Vermiconidia calcicola</name>
    <dbReference type="NCBI Taxonomy" id="1690605"/>
    <lineage>
        <taxon>Eukaryota</taxon>
        <taxon>Fungi</taxon>
        <taxon>Dikarya</taxon>
        <taxon>Ascomycota</taxon>
        <taxon>Pezizomycotina</taxon>
        <taxon>Dothideomycetes</taxon>
        <taxon>Dothideomycetidae</taxon>
        <taxon>Mycosphaerellales</taxon>
        <taxon>Extremaceae</taxon>
        <taxon>Vermiconidia</taxon>
    </lineage>
</organism>
<reference evidence="1" key="1">
    <citation type="submission" date="2023-07" db="EMBL/GenBank/DDBJ databases">
        <title>Black Yeasts Isolated from many extreme environments.</title>
        <authorList>
            <person name="Coleine C."/>
            <person name="Stajich J.E."/>
            <person name="Selbmann L."/>
        </authorList>
    </citation>
    <scope>NUCLEOTIDE SEQUENCE</scope>
    <source>
        <strain evidence="1">CCFEE 5714</strain>
    </source>
</reference>
<proteinExistence type="predicted"/>
<dbReference type="EMBL" id="JAUTXU010000131">
    <property type="protein sequence ID" value="KAK3705238.1"/>
    <property type="molecule type" value="Genomic_DNA"/>
</dbReference>
<evidence type="ECO:0000313" key="1">
    <source>
        <dbReference type="EMBL" id="KAK3705238.1"/>
    </source>
</evidence>